<sequence length="92" mass="10407">MTVVSDAPKPFKERRRQPLRNAAHVALNNYFDDLDGEEPGGNLYDMMIGEVEQALFAAIMERTRGNQSKAAEILGINRSTLRKKLRLYGLLD</sequence>
<dbReference type="PIRSF" id="PIRSF002097">
    <property type="entry name" value="DNA-binding_Fis"/>
    <property type="match status" value="1"/>
</dbReference>
<dbReference type="GO" id="GO:0006355">
    <property type="term" value="P:regulation of DNA-templated transcription"/>
    <property type="evidence" value="ECO:0007669"/>
    <property type="project" value="InterPro"/>
</dbReference>
<dbReference type="Gene3D" id="1.10.10.60">
    <property type="entry name" value="Homeodomain-like"/>
    <property type="match status" value="1"/>
</dbReference>
<dbReference type="InterPro" id="IPR009057">
    <property type="entry name" value="Homeodomain-like_sf"/>
</dbReference>
<dbReference type="Pfam" id="PF02954">
    <property type="entry name" value="HTH_8"/>
    <property type="match status" value="1"/>
</dbReference>
<accession>A0A832J4I3</accession>
<keyword evidence="2" id="KW-0238">DNA-binding</keyword>
<name>A0A832J4I3_9GAMM</name>
<dbReference type="AlphaFoldDB" id="A0A832J4I3"/>
<organism evidence="5">
    <name type="scientific">Candidatus Tenderia electrophaga</name>
    <dbReference type="NCBI Taxonomy" id="1748243"/>
    <lineage>
        <taxon>Bacteria</taxon>
        <taxon>Pseudomonadati</taxon>
        <taxon>Pseudomonadota</taxon>
        <taxon>Gammaproteobacteria</taxon>
        <taxon>Candidatus Tenderiales</taxon>
        <taxon>Candidatus Tenderiaceae</taxon>
        <taxon>Candidatus Tenderia</taxon>
    </lineage>
</organism>
<dbReference type="EMBL" id="DRNF01000394">
    <property type="protein sequence ID" value="HHJ81212.1"/>
    <property type="molecule type" value="Genomic_DNA"/>
</dbReference>
<comment type="similarity">
    <text evidence="1">Belongs to the transcriptional regulatory Fis family.</text>
</comment>
<dbReference type="GO" id="GO:0043565">
    <property type="term" value="F:sequence-specific DNA binding"/>
    <property type="evidence" value="ECO:0007669"/>
    <property type="project" value="InterPro"/>
</dbReference>
<evidence type="ECO:0000256" key="3">
    <source>
        <dbReference type="ARBA" id="ARBA00029540"/>
    </source>
</evidence>
<feature type="domain" description="DNA binding HTH" evidence="4">
    <location>
        <begin position="50"/>
        <end position="86"/>
    </location>
</feature>
<dbReference type="InterPro" id="IPR002197">
    <property type="entry name" value="HTH_Fis"/>
</dbReference>
<protein>
    <recommendedName>
        <fullName evidence="3">Putative Fis-like DNA-binding protein</fullName>
    </recommendedName>
</protein>
<evidence type="ECO:0000256" key="1">
    <source>
        <dbReference type="ARBA" id="ARBA00008559"/>
    </source>
</evidence>
<dbReference type="InterPro" id="IPR005412">
    <property type="entry name" value="Fis_DNA-bd"/>
</dbReference>
<dbReference type="PANTHER" id="PTHR47918:SF1">
    <property type="entry name" value="DNA-BINDING PROTEIN FIS"/>
    <property type="match status" value="1"/>
</dbReference>
<proteinExistence type="inferred from homology"/>
<dbReference type="SUPFAM" id="SSF46689">
    <property type="entry name" value="Homeodomain-like"/>
    <property type="match status" value="1"/>
</dbReference>
<dbReference type="InterPro" id="IPR050207">
    <property type="entry name" value="Trans_regulatory_Fis"/>
</dbReference>
<gene>
    <name evidence="5" type="ORF">ENJ65_06220</name>
</gene>
<comment type="caution">
    <text evidence="5">The sequence shown here is derived from an EMBL/GenBank/DDBJ whole genome shotgun (WGS) entry which is preliminary data.</text>
</comment>
<dbReference type="Proteomes" id="UP000885832">
    <property type="component" value="Unassembled WGS sequence"/>
</dbReference>
<dbReference type="PANTHER" id="PTHR47918">
    <property type="entry name" value="DNA-BINDING PROTEIN FIS"/>
    <property type="match status" value="1"/>
</dbReference>
<evidence type="ECO:0000313" key="5">
    <source>
        <dbReference type="EMBL" id="HHJ81212.1"/>
    </source>
</evidence>
<evidence type="ECO:0000256" key="2">
    <source>
        <dbReference type="ARBA" id="ARBA00023125"/>
    </source>
</evidence>
<reference evidence="5" key="1">
    <citation type="journal article" date="2020" name="mSystems">
        <title>Genome- and Community-Level Interaction Insights into Carbon Utilization and Element Cycling Functions of Hydrothermarchaeota in Hydrothermal Sediment.</title>
        <authorList>
            <person name="Zhou Z."/>
            <person name="Liu Y."/>
            <person name="Xu W."/>
            <person name="Pan J."/>
            <person name="Luo Z.H."/>
            <person name="Li M."/>
        </authorList>
    </citation>
    <scope>NUCLEOTIDE SEQUENCE [LARGE SCALE GENOMIC DNA]</scope>
    <source>
        <strain evidence="5">HyVt-505</strain>
    </source>
</reference>
<dbReference type="PRINTS" id="PR01590">
    <property type="entry name" value="HTHFIS"/>
</dbReference>
<evidence type="ECO:0000259" key="4">
    <source>
        <dbReference type="Pfam" id="PF02954"/>
    </source>
</evidence>